<organism evidence="2">
    <name type="scientific">Rhodanobacter sp. IGA1.0</name>
    <dbReference type="NCBI Taxonomy" id="3158582"/>
    <lineage>
        <taxon>Bacteria</taxon>
        <taxon>Pseudomonadati</taxon>
        <taxon>Pseudomonadota</taxon>
        <taxon>Gammaproteobacteria</taxon>
        <taxon>Lysobacterales</taxon>
        <taxon>Rhodanobacteraceae</taxon>
        <taxon>Rhodanobacter</taxon>
    </lineage>
</organism>
<dbReference type="AlphaFoldDB" id="A0AAU7QJN6"/>
<evidence type="ECO:0000256" key="1">
    <source>
        <dbReference type="SAM" id="MobiDB-lite"/>
    </source>
</evidence>
<accession>A0AAU7QJN6</accession>
<reference evidence="2" key="1">
    <citation type="submission" date="2024-06" db="EMBL/GenBank/DDBJ databases">
        <authorList>
            <person name="Sun Y."/>
        </authorList>
    </citation>
    <scope>NUCLEOTIDE SEQUENCE</scope>
    <source>
        <strain evidence="2">IGA1.0</strain>
    </source>
</reference>
<protein>
    <submittedName>
        <fullName evidence="2">Uncharacterized protein</fullName>
    </submittedName>
</protein>
<dbReference type="RefSeq" id="WP_162098636.1">
    <property type="nucleotide sequence ID" value="NZ_CP157948.1"/>
</dbReference>
<proteinExistence type="predicted"/>
<name>A0AAU7QJN6_9GAMM</name>
<evidence type="ECO:0000313" key="2">
    <source>
        <dbReference type="EMBL" id="XBS88818.1"/>
    </source>
</evidence>
<feature type="region of interest" description="Disordered" evidence="1">
    <location>
        <begin position="1"/>
        <end position="31"/>
    </location>
</feature>
<gene>
    <name evidence="2" type="ORF">ABNK63_10420</name>
</gene>
<sequence length="336" mass="36493">MRPRPDPSKIDSTHRPQAMTSPPASARAVPGRSWRTLGKVLVVCLLVTGCQPDMAGDGGSTGMFGLFKKKAEALPSTVAPELHATLKRETTFPHKTEVANGNGCTEARVDGTPPDARFVSPDFTGSVHDAFRVASRPGLPALAVVNGASEVRLPQFWELASDTTPTFVRNIPVQLDPAQGSWITASAVNVGCLPGPLLALGLAYADSKGRALQSIVVYDRQTHQARKVSDATYDGLSGTVDNLLATRDVGPDHALLLYCTDQLRLRAEVYVRKYDHILVFSPRHPQGLEVVKLGLDDGNVVDWIVIDKTLWLHTYDRRNDKQPDGMIWSLDLSSVL</sequence>
<feature type="compositionally biased region" description="Basic and acidic residues" evidence="1">
    <location>
        <begin position="1"/>
        <end position="14"/>
    </location>
</feature>
<dbReference type="EMBL" id="CP157948">
    <property type="protein sequence ID" value="XBS88818.1"/>
    <property type="molecule type" value="Genomic_DNA"/>
</dbReference>